<dbReference type="AlphaFoldDB" id="A0A7Z0TYM1"/>
<dbReference type="Proteomes" id="UP000589896">
    <property type="component" value="Unassembled WGS sequence"/>
</dbReference>
<dbReference type="RefSeq" id="WP_180543058.1">
    <property type="nucleotide sequence ID" value="NZ_JACCJZ010000003.1"/>
</dbReference>
<proteinExistence type="predicted"/>
<evidence type="ECO:0000313" key="3">
    <source>
        <dbReference type="EMBL" id="NYZ61283.1"/>
    </source>
</evidence>
<name>A0A7Z0TYM1_9GAMM</name>
<feature type="signal peptide" evidence="2">
    <location>
        <begin position="1"/>
        <end position="34"/>
    </location>
</feature>
<feature type="chain" id="PRO_5030918162" description="Lipoprotein" evidence="2">
    <location>
        <begin position="35"/>
        <end position="195"/>
    </location>
</feature>
<feature type="compositionally biased region" description="Low complexity" evidence="1">
    <location>
        <begin position="48"/>
        <end position="66"/>
    </location>
</feature>
<evidence type="ECO:0000256" key="2">
    <source>
        <dbReference type="SAM" id="SignalP"/>
    </source>
</evidence>
<feature type="region of interest" description="Disordered" evidence="1">
    <location>
        <begin position="30"/>
        <end position="78"/>
    </location>
</feature>
<keyword evidence="2" id="KW-0732">Signal</keyword>
<keyword evidence="4" id="KW-1185">Reference proteome</keyword>
<protein>
    <recommendedName>
        <fullName evidence="5">Lipoprotein</fullName>
    </recommendedName>
</protein>
<evidence type="ECO:0008006" key="5">
    <source>
        <dbReference type="Google" id="ProtNLM"/>
    </source>
</evidence>
<gene>
    <name evidence="3" type="ORF">H0E82_00700</name>
</gene>
<sequence>MHCRRPHASSSTARALALAVASILLGACTPSSDADRPTPDAPDPGPAPATAGRAHPGAATATAPGDGTIGGDGSDIRLDALEPDDVAQADLQGELACTFTVDGAPLLLALGVVGARVPAQGVVKVAGHVERISAPGGFEGMTGHPVFTGRGMTLRLVTRGAPLDGGESPARAATMTYQRADGASRRFEGRWECGP</sequence>
<reference evidence="3 4" key="1">
    <citation type="submission" date="2020-07" db="EMBL/GenBank/DDBJ databases">
        <title>isolation of Luteimonas sp. SJ-16.</title>
        <authorList>
            <person name="Huang X.-X."/>
            <person name="Xu L."/>
            <person name="Sun J.-Q."/>
        </authorList>
    </citation>
    <scope>NUCLEOTIDE SEQUENCE [LARGE SCALE GENOMIC DNA]</scope>
    <source>
        <strain evidence="3 4">SJ-16</strain>
    </source>
</reference>
<comment type="caution">
    <text evidence="3">The sequence shown here is derived from an EMBL/GenBank/DDBJ whole genome shotgun (WGS) entry which is preliminary data.</text>
</comment>
<accession>A0A7Z0TYM1</accession>
<dbReference type="EMBL" id="JACCJZ010000003">
    <property type="protein sequence ID" value="NYZ61283.1"/>
    <property type="molecule type" value="Genomic_DNA"/>
</dbReference>
<evidence type="ECO:0000313" key="4">
    <source>
        <dbReference type="Proteomes" id="UP000589896"/>
    </source>
</evidence>
<dbReference type="PROSITE" id="PS51257">
    <property type="entry name" value="PROKAR_LIPOPROTEIN"/>
    <property type="match status" value="1"/>
</dbReference>
<organism evidence="3 4">
    <name type="scientific">Luteimonas deserti</name>
    <dbReference type="NCBI Taxonomy" id="2752306"/>
    <lineage>
        <taxon>Bacteria</taxon>
        <taxon>Pseudomonadati</taxon>
        <taxon>Pseudomonadota</taxon>
        <taxon>Gammaproteobacteria</taxon>
        <taxon>Lysobacterales</taxon>
        <taxon>Lysobacteraceae</taxon>
        <taxon>Luteimonas</taxon>
    </lineage>
</organism>
<evidence type="ECO:0000256" key="1">
    <source>
        <dbReference type="SAM" id="MobiDB-lite"/>
    </source>
</evidence>